<name>A0A9P1J4L6_9PELO</name>
<proteinExistence type="predicted"/>
<evidence type="ECO:0000313" key="2">
    <source>
        <dbReference type="Proteomes" id="UP001152747"/>
    </source>
</evidence>
<protein>
    <submittedName>
        <fullName evidence="1">Uncharacterized protein</fullName>
    </submittedName>
</protein>
<dbReference type="AlphaFoldDB" id="A0A9P1J4L6"/>
<organism evidence="1 2">
    <name type="scientific">Caenorhabditis angaria</name>
    <dbReference type="NCBI Taxonomy" id="860376"/>
    <lineage>
        <taxon>Eukaryota</taxon>
        <taxon>Metazoa</taxon>
        <taxon>Ecdysozoa</taxon>
        <taxon>Nematoda</taxon>
        <taxon>Chromadorea</taxon>
        <taxon>Rhabditida</taxon>
        <taxon>Rhabditina</taxon>
        <taxon>Rhabditomorpha</taxon>
        <taxon>Rhabditoidea</taxon>
        <taxon>Rhabditidae</taxon>
        <taxon>Peloderinae</taxon>
        <taxon>Caenorhabditis</taxon>
    </lineage>
</organism>
<comment type="caution">
    <text evidence="1">The sequence shown here is derived from an EMBL/GenBank/DDBJ whole genome shotgun (WGS) entry which is preliminary data.</text>
</comment>
<gene>
    <name evidence="1" type="ORF">CAMP_LOCUS18270</name>
</gene>
<keyword evidence="2" id="KW-1185">Reference proteome</keyword>
<dbReference type="Proteomes" id="UP001152747">
    <property type="component" value="Unassembled WGS sequence"/>
</dbReference>
<reference evidence="1" key="1">
    <citation type="submission" date="2022-11" db="EMBL/GenBank/DDBJ databases">
        <authorList>
            <person name="Kikuchi T."/>
        </authorList>
    </citation>
    <scope>NUCLEOTIDE SEQUENCE</scope>
    <source>
        <strain evidence="1">PS1010</strain>
    </source>
</reference>
<evidence type="ECO:0000313" key="1">
    <source>
        <dbReference type="EMBL" id="CAI5455633.1"/>
    </source>
</evidence>
<dbReference type="EMBL" id="CANHGI010000006">
    <property type="protein sequence ID" value="CAI5455633.1"/>
    <property type="molecule type" value="Genomic_DNA"/>
</dbReference>
<sequence>MECGCGRHFKKPFEPTSVCSIEEFARTRPRAECSLLWERYCTQYQTRVLCPGTRVQLPPLLTPTPLPPFPRPSRPPLTYF</sequence>
<accession>A0A9P1J4L6</accession>